<keyword evidence="2" id="KW-1185">Reference proteome</keyword>
<name>A0A3N4MDV1_9BACT</name>
<accession>A0A3N4MDV1</accession>
<organism evidence="1 2">
    <name type="scientific">Chitinophaga barathri</name>
    <dbReference type="NCBI Taxonomy" id="1647451"/>
    <lineage>
        <taxon>Bacteria</taxon>
        <taxon>Pseudomonadati</taxon>
        <taxon>Bacteroidota</taxon>
        <taxon>Chitinophagia</taxon>
        <taxon>Chitinophagales</taxon>
        <taxon>Chitinophagaceae</taxon>
        <taxon>Chitinophaga</taxon>
    </lineage>
</organism>
<proteinExistence type="predicted"/>
<dbReference type="Proteomes" id="UP000279089">
    <property type="component" value="Unassembled WGS sequence"/>
</dbReference>
<reference evidence="2" key="1">
    <citation type="submission" date="2018-11" db="EMBL/GenBank/DDBJ databases">
        <title>Chitinophaga lutea sp.nov., isolate from arsenic contaminated soil.</title>
        <authorList>
            <person name="Zong Y."/>
        </authorList>
    </citation>
    <scope>NUCLEOTIDE SEQUENCE [LARGE SCALE GENOMIC DNA]</scope>
    <source>
        <strain evidence="2">YLT18</strain>
    </source>
</reference>
<dbReference type="EMBL" id="RMBX01000003">
    <property type="protein sequence ID" value="RPD41758.1"/>
    <property type="molecule type" value="Genomic_DNA"/>
</dbReference>
<sequence length="60" mass="6499">MHWHKTPLFVARFPSGREVCKPAPTGILKLVFEAFSRCGPASGKMCGLVGKGVIVPNKFV</sequence>
<gene>
    <name evidence="1" type="ORF">EG028_06205</name>
</gene>
<protein>
    <submittedName>
        <fullName evidence="1">Uncharacterized protein</fullName>
    </submittedName>
</protein>
<dbReference type="AlphaFoldDB" id="A0A3N4MDV1"/>
<evidence type="ECO:0000313" key="1">
    <source>
        <dbReference type="EMBL" id="RPD41758.1"/>
    </source>
</evidence>
<comment type="caution">
    <text evidence="1">The sequence shown here is derived from an EMBL/GenBank/DDBJ whole genome shotgun (WGS) entry which is preliminary data.</text>
</comment>
<evidence type="ECO:0000313" key="2">
    <source>
        <dbReference type="Proteomes" id="UP000279089"/>
    </source>
</evidence>